<keyword evidence="1" id="KW-0479">Metal-binding</keyword>
<sequence length="335" mass="37107">MSEAKLNLPFTGIPSFMRAPIVGDLDELDADIAILGVPSDEGSPWYPGARMAPRQVREMSVRYAEYGPTQRHGGYYDLDEDRRYLVHETKNNRIADCGDVDIVYTNPEQTMDNVTRSIRKILDAGALPVVYGGDHAISYGVVRAYQQPVILLHFDAHLDFRPFVHGAQYGNGSPVRKMSSLNQVGQMVQVGMRSMRMSQDDLADARRHGNDVITMKQYRRHGLERLLDKIPAGAAVYVSMDIDVLDMPLVPGCASAEPDGFGYEEMKQTLFGIARHADVVGFDIVEINPMIDVRSNNTSLLGAQLGVEFMARVADSEPYLRRNGRLPAADPAHAA</sequence>
<reference evidence="4 5" key="1">
    <citation type="submission" date="2023-05" db="EMBL/GenBank/DDBJ databases">
        <title>Draft genome sequence of Streptomyces sp. B-S-A6 isolated from a cave soil in Thailand.</title>
        <authorList>
            <person name="Chamroensaksri N."/>
            <person name="Muangham S."/>
        </authorList>
    </citation>
    <scope>NUCLEOTIDE SEQUENCE [LARGE SCALE GENOMIC DNA]</scope>
    <source>
        <strain evidence="4 5">B-S-A6</strain>
    </source>
</reference>
<dbReference type="PROSITE" id="PS51409">
    <property type="entry name" value="ARGINASE_2"/>
    <property type="match status" value="1"/>
</dbReference>
<dbReference type="Gene3D" id="3.40.800.10">
    <property type="entry name" value="Ureohydrolase domain"/>
    <property type="match status" value="1"/>
</dbReference>
<gene>
    <name evidence="4" type="ORF">QIS96_06035</name>
</gene>
<evidence type="ECO:0000313" key="5">
    <source>
        <dbReference type="Proteomes" id="UP001223978"/>
    </source>
</evidence>
<name>A0ABT6S5K8_9ACTN</name>
<evidence type="ECO:0000313" key="4">
    <source>
        <dbReference type="EMBL" id="MDI3403384.1"/>
    </source>
</evidence>
<organism evidence="4 5">
    <name type="scientific">Streptomyces cavernicola</name>
    <dbReference type="NCBI Taxonomy" id="3043613"/>
    <lineage>
        <taxon>Bacteria</taxon>
        <taxon>Bacillati</taxon>
        <taxon>Actinomycetota</taxon>
        <taxon>Actinomycetes</taxon>
        <taxon>Kitasatosporales</taxon>
        <taxon>Streptomycetaceae</taxon>
        <taxon>Streptomyces</taxon>
    </lineage>
</organism>
<dbReference type="PIRSF" id="PIRSF036979">
    <property type="entry name" value="Arginase"/>
    <property type="match status" value="1"/>
</dbReference>
<comment type="caution">
    <text evidence="4">The sequence shown here is derived from an EMBL/GenBank/DDBJ whole genome shotgun (WGS) entry which is preliminary data.</text>
</comment>
<dbReference type="InterPro" id="IPR023696">
    <property type="entry name" value="Ureohydrolase_dom_sf"/>
</dbReference>
<dbReference type="RefSeq" id="WP_282541324.1">
    <property type="nucleotide sequence ID" value="NZ_JASCIQ010000004.1"/>
</dbReference>
<dbReference type="InterPro" id="IPR006035">
    <property type="entry name" value="Ureohydrolase"/>
</dbReference>
<dbReference type="Proteomes" id="UP001223978">
    <property type="component" value="Unassembled WGS sequence"/>
</dbReference>
<accession>A0ABT6S5K8</accession>
<dbReference type="EMBL" id="JASCIQ010000004">
    <property type="protein sequence ID" value="MDI3403384.1"/>
    <property type="molecule type" value="Genomic_DNA"/>
</dbReference>
<evidence type="ECO:0000256" key="1">
    <source>
        <dbReference type="ARBA" id="ARBA00022723"/>
    </source>
</evidence>
<keyword evidence="2" id="KW-0378">Hydrolase</keyword>
<dbReference type="Pfam" id="PF00491">
    <property type="entry name" value="Arginase"/>
    <property type="match status" value="1"/>
</dbReference>
<dbReference type="PANTHER" id="PTHR11358:SF26">
    <property type="entry name" value="GUANIDINO ACID HYDROLASE, MITOCHONDRIAL"/>
    <property type="match status" value="1"/>
</dbReference>
<evidence type="ECO:0000256" key="2">
    <source>
        <dbReference type="ARBA" id="ARBA00022801"/>
    </source>
</evidence>
<keyword evidence="5" id="KW-1185">Reference proteome</keyword>
<protein>
    <submittedName>
        <fullName evidence="4">Arginase family protein</fullName>
    </submittedName>
</protein>
<comment type="similarity">
    <text evidence="3">Belongs to the arginase family.</text>
</comment>
<dbReference type="PANTHER" id="PTHR11358">
    <property type="entry name" value="ARGINASE/AGMATINASE"/>
    <property type="match status" value="1"/>
</dbReference>
<proteinExistence type="inferred from homology"/>
<evidence type="ECO:0000256" key="3">
    <source>
        <dbReference type="PROSITE-ProRule" id="PRU00742"/>
    </source>
</evidence>
<dbReference type="SUPFAM" id="SSF52768">
    <property type="entry name" value="Arginase/deacetylase"/>
    <property type="match status" value="1"/>
</dbReference>